<evidence type="ECO:0000259" key="8">
    <source>
        <dbReference type="SMART" id="SM00134"/>
    </source>
</evidence>
<evidence type="ECO:0000313" key="9">
    <source>
        <dbReference type="EMBL" id="KAK6491267.1"/>
    </source>
</evidence>
<proteinExistence type="predicted"/>
<evidence type="ECO:0000256" key="2">
    <source>
        <dbReference type="ARBA" id="ARBA00022475"/>
    </source>
</evidence>
<feature type="signal peptide" evidence="7">
    <location>
        <begin position="1"/>
        <end position="20"/>
    </location>
</feature>
<feature type="domain" description="UPAR/Ly6" evidence="8">
    <location>
        <begin position="21"/>
        <end position="111"/>
    </location>
</feature>
<reference evidence="9 10" key="1">
    <citation type="submission" date="2021-05" db="EMBL/GenBank/DDBJ databases">
        <authorList>
            <person name="Zahm M."/>
            <person name="Klopp C."/>
            <person name="Cabau C."/>
            <person name="Kuhl H."/>
            <person name="Suciu R."/>
            <person name="Ciorpac M."/>
            <person name="Holostenco D."/>
            <person name="Gessner J."/>
            <person name="Wuertz S."/>
            <person name="Hohne C."/>
            <person name="Stock M."/>
            <person name="Gislard M."/>
            <person name="Lluch J."/>
            <person name="Milhes M."/>
            <person name="Lampietro C."/>
            <person name="Lopez Roques C."/>
            <person name="Donnadieu C."/>
            <person name="Du K."/>
            <person name="Schartl M."/>
            <person name="Guiguen Y."/>
        </authorList>
    </citation>
    <scope>NUCLEOTIDE SEQUENCE [LARGE SCALE GENOMIC DNA]</scope>
    <source>
        <strain evidence="9">Hh-F2</strain>
        <tissue evidence="9">Blood</tissue>
    </source>
</reference>
<dbReference type="PROSITE" id="PS51257">
    <property type="entry name" value="PROKAR_LIPOPROTEIN"/>
    <property type="match status" value="1"/>
</dbReference>
<dbReference type="SUPFAM" id="SSF57302">
    <property type="entry name" value="Snake toxin-like"/>
    <property type="match status" value="1"/>
</dbReference>
<feature type="chain" id="PRO_5047127993" evidence="7">
    <location>
        <begin position="21"/>
        <end position="126"/>
    </location>
</feature>
<evidence type="ECO:0000256" key="7">
    <source>
        <dbReference type="SAM" id="SignalP"/>
    </source>
</evidence>
<comment type="caution">
    <text evidence="9">The sequence shown here is derived from an EMBL/GenBank/DDBJ whole genome shotgun (WGS) entry which is preliminary data.</text>
</comment>
<dbReference type="PANTHER" id="PTHR10036:SF3">
    <property type="entry name" value="PROTEIN SLEEPLESS-RELATED"/>
    <property type="match status" value="1"/>
</dbReference>
<dbReference type="Pfam" id="PF00087">
    <property type="entry name" value="Toxin_TOLIP"/>
    <property type="match status" value="1"/>
</dbReference>
<evidence type="ECO:0000256" key="3">
    <source>
        <dbReference type="ARBA" id="ARBA00022729"/>
    </source>
</evidence>
<organism evidence="9 10">
    <name type="scientific">Huso huso</name>
    <name type="common">Beluga</name>
    <name type="synonym">Acipenser huso</name>
    <dbReference type="NCBI Taxonomy" id="61971"/>
    <lineage>
        <taxon>Eukaryota</taxon>
        <taxon>Metazoa</taxon>
        <taxon>Chordata</taxon>
        <taxon>Craniata</taxon>
        <taxon>Vertebrata</taxon>
        <taxon>Euteleostomi</taxon>
        <taxon>Actinopterygii</taxon>
        <taxon>Chondrostei</taxon>
        <taxon>Acipenseriformes</taxon>
        <taxon>Acipenseridae</taxon>
        <taxon>Huso</taxon>
    </lineage>
</organism>
<dbReference type="InterPro" id="IPR035076">
    <property type="entry name" value="Toxin/TOLIP"/>
</dbReference>
<dbReference type="InterPro" id="IPR016054">
    <property type="entry name" value="LY6_UPA_recep-like"/>
</dbReference>
<evidence type="ECO:0000256" key="4">
    <source>
        <dbReference type="ARBA" id="ARBA00023136"/>
    </source>
</evidence>
<gene>
    <name evidence="9" type="ORF">HHUSO_G6038</name>
</gene>
<dbReference type="Proteomes" id="UP001369086">
    <property type="component" value="Unassembled WGS sequence"/>
</dbReference>
<dbReference type="PANTHER" id="PTHR10036">
    <property type="entry name" value="CD59 GLYCOPROTEIN"/>
    <property type="match status" value="1"/>
</dbReference>
<comment type="subcellular location">
    <subcellularLocation>
        <location evidence="1">Cell membrane</location>
    </subcellularLocation>
</comment>
<dbReference type="Gene3D" id="2.10.60.10">
    <property type="entry name" value="CD59"/>
    <property type="match status" value="1"/>
</dbReference>
<protein>
    <submittedName>
        <fullName evidence="9">Prostate stem cell antigen-like</fullName>
    </submittedName>
</protein>
<keyword evidence="2" id="KW-1003">Cell membrane</keyword>
<keyword evidence="3 7" id="KW-0732">Signal</keyword>
<keyword evidence="10" id="KW-1185">Reference proteome</keyword>
<keyword evidence="5" id="KW-1015">Disulfide bond</keyword>
<evidence type="ECO:0000256" key="1">
    <source>
        <dbReference type="ARBA" id="ARBA00004236"/>
    </source>
</evidence>
<keyword evidence="6" id="KW-0325">Glycoprotein</keyword>
<dbReference type="EMBL" id="JAHFZB010000004">
    <property type="protein sequence ID" value="KAK6491267.1"/>
    <property type="molecule type" value="Genomic_DNA"/>
</dbReference>
<sequence>MKTALALLLLAFVSSCAVDALTCYTCTTSLSNNDCNKNNQTCTTDTCMTTVITAVGINTVSKECTTNSACNSAAASSVSIGLLGGNKVTCCNTDLCNVSSSTTARLNVLLLGASAALLFLVSRITA</sequence>
<evidence type="ECO:0000256" key="5">
    <source>
        <dbReference type="ARBA" id="ARBA00023157"/>
    </source>
</evidence>
<dbReference type="InterPro" id="IPR045860">
    <property type="entry name" value="Snake_toxin-like_sf"/>
</dbReference>
<name>A0ABR1A2G7_HUSHU</name>
<evidence type="ECO:0000256" key="6">
    <source>
        <dbReference type="ARBA" id="ARBA00023180"/>
    </source>
</evidence>
<keyword evidence="4" id="KW-0472">Membrane</keyword>
<evidence type="ECO:0000313" key="10">
    <source>
        <dbReference type="Proteomes" id="UP001369086"/>
    </source>
</evidence>
<dbReference type="SMART" id="SM00134">
    <property type="entry name" value="LU"/>
    <property type="match status" value="1"/>
</dbReference>
<accession>A0ABR1A2G7</accession>